<dbReference type="InterPro" id="IPR037401">
    <property type="entry name" value="SnoaL-like"/>
</dbReference>
<dbReference type="Pfam" id="PF13577">
    <property type="entry name" value="SnoaL_4"/>
    <property type="match status" value="1"/>
</dbReference>
<dbReference type="Proteomes" id="UP000015524">
    <property type="component" value="Unassembled WGS sequence"/>
</dbReference>
<dbReference type="SUPFAM" id="SSF54427">
    <property type="entry name" value="NTF2-like"/>
    <property type="match status" value="1"/>
</dbReference>
<gene>
    <name evidence="2" type="ORF">L485_01275</name>
</gene>
<sequence length="152" mass="17317">MATILETSVEADIRAISRIKGLYCDTIDRIIRDKQPGDEDILRSLFTEDAVIDFTLLDGNVHSGRDAIMTLFCETMPSVTGWMWHTVGAEVIDVEGDTAKGRWTLYAMALRRTDMSSPPFITYGRYMDEFRRENGVWRQSRLFVLNETKAAA</sequence>
<evidence type="ECO:0000259" key="1">
    <source>
        <dbReference type="Pfam" id="PF13577"/>
    </source>
</evidence>
<dbReference type="EMBL" id="ATIB01000017">
    <property type="protein sequence ID" value="EQB06282.1"/>
    <property type="molecule type" value="Genomic_DNA"/>
</dbReference>
<protein>
    <recommendedName>
        <fullName evidence="1">SnoaL-like domain-containing protein</fullName>
    </recommendedName>
</protein>
<dbReference type="eggNOG" id="COG3631">
    <property type="taxonomic scope" value="Bacteria"/>
</dbReference>
<organism evidence="2 3">
    <name type="scientific">Sphingobium baderi LL03</name>
    <dbReference type="NCBI Taxonomy" id="1114964"/>
    <lineage>
        <taxon>Bacteria</taxon>
        <taxon>Pseudomonadati</taxon>
        <taxon>Pseudomonadota</taxon>
        <taxon>Alphaproteobacteria</taxon>
        <taxon>Sphingomonadales</taxon>
        <taxon>Sphingomonadaceae</taxon>
        <taxon>Sphingobium</taxon>
    </lineage>
</organism>
<dbReference type="AlphaFoldDB" id="T0GZY5"/>
<dbReference type="Gene3D" id="3.10.450.50">
    <property type="match status" value="1"/>
</dbReference>
<dbReference type="RefSeq" id="WP_021243277.1">
    <property type="nucleotide sequence ID" value="NZ_ATIB01000017.1"/>
</dbReference>
<comment type="caution">
    <text evidence="2">The sequence shown here is derived from an EMBL/GenBank/DDBJ whole genome shotgun (WGS) entry which is preliminary data.</text>
</comment>
<name>T0GZY5_9SPHN</name>
<evidence type="ECO:0000313" key="2">
    <source>
        <dbReference type="EMBL" id="EQB06282.1"/>
    </source>
</evidence>
<keyword evidence="3" id="KW-1185">Reference proteome</keyword>
<accession>T0GZY5</accession>
<dbReference type="InterPro" id="IPR032710">
    <property type="entry name" value="NTF2-like_dom_sf"/>
</dbReference>
<dbReference type="OrthoDB" id="1492465at2"/>
<reference evidence="2 3" key="1">
    <citation type="journal article" date="2013" name="Genome Announc.">
        <title>Draft Genome Sequence of a Hexachlorocyclohexane-Degrading Bacterium, Sphingobium baderi Strain LL03T.</title>
        <authorList>
            <person name="Kaur J."/>
            <person name="Verma H."/>
            <person name="Tripathi C."/>
            <person name="Khurana J.P."/>
            <person name="Lal R."/>
        </authorList>
    </citation>
    <scope>NUCLEOTIDE SEQUENCE [LARGE SCALE GENOMIC DNA]</scope>
    <source>
        <strain evidence="2 3">LL03</strain>
    </source>
</reference>
<dbReference type="PATRIC" id="fig|1114964.3.peg.228"/>
<evidence type="ECO:0000313" key="3">
    <source>
        <dbReference type="Proteomes" id="UP000015524"/>
    </source>
</evidence>
<feature type="domain" description="SnoaL-like" evidence="1">
    <location>
        <begin position="12"/>
        <end position="141"/>
    </location>
</feature>
<proteinExistence type="predicted"/>